<organism evidence="6 7">
    <name type="scientific">Variovorax rhizosphaerae</name>
    <dbReference type="NCBI Taxonomy" id="1836200"/>
    <lineage>
        <taxon>Bacteria</taxon>
        <taxon>Pseudomonadati</taxon>
        <taxon>Pseudomonadota</taxon>
        <taxon>Betaproteobacteria</taxon>
        <taxon>Burkholderiales</taxon>
        <taxon>Comamonadaceae</taxon>
        <taxon>Variovorax</taxon>
    </lineage>
</organism>
<accession>A0ABU8WFY1</accession>
<dbReference type="InterPro" id="IPR008920">
    <property type="entry name" value="TF_FadR/GntR_C"/>
</dbReference>
<dbReference type="Proteomes" id="UP001385892">
    <property type="component" value="Unassembled WGS sequence"/>
</dbReference>
<dbReference type="PANTHER" id="PTHR43537:SF53">
    <property type="entry name" value="HTH-TYPE TRANSCRIPTIONAL REPRESSOR NANR"/>
    <property type="match status" value="1"/>
</dbReference>
<dbReference type="SUPFAM" id="SSF46785">
    <property type="entry name" value="Winged helix' DNA-binding domain"/>
    <property type="match status" value="1"/>
</dbReference>
<proteinExistence type="predicted"/>
<dbReference type="CDD" id="cd07377">
    <property type="entry name" value="WHTH_GntR"/>
    <property type="match status" value="1"/>
</dbReference>
<keyword evidence="7" id="KW-1185">Reference proteome</keyword>
<protein>
    <submittedName>
        <fullName evidence="6">GntR family transcriptional regulator</fullName>
    </submittedName>
</protein>
<keyword evidence="1" id="KW-0805">Transcription regulation</keyword>
<comment type="caution">
    <text evidence="6">The sequence shown here is derived from an EMBL/GenBank/DDBJ whole genome shotgun (WGS) entry which is preliminary data.</text>
</comment>
<dbReference type="SMART" id="SM00345">
    <property type="entry name" value="HTH_GNTR"/>
    <property type="match status" value="1"/>
</dbReference>
<dbReference type="PANTHER" id="PTHR43537">
    <property type="entry name" value="TRANSCRIPTIONAL REGULATOR, GNTR FAMILY"/>
    <property type="match status" value="1"/>
</dbReference>
<feature type="region of interest" description="Disordered" evidence="4">
    <location>
        <begin position="1"/>
        <end position="26"/>
    </location>
</feature>
<feature type="domain" description="HTH gntR-type" evidence="5">
    <location>
        <begin position="32"/>
        <end position="99"/>
    </location>
</feature>
<dbReference type="SUPFAM" id="SSF48008">
    <property type="entry name" value="GntR ligand-binding domain-like"/>
    <property type="match status" value="1"/>
</dbReference>
<dbReference type="Gene3D" id="1.20.120.530">
    <property type="entry name" value="GntR ligand-binding domain-like"/>
    <property type="match status" value="1"/>
</dbReference>
<keyword evidence="3" id="KW-0804">Transcription</keyword>
<dbReference type="InterPro" id="IPR011711">
    <property type="entry name" value="GntR_C"/>
</dbReference>
<reference evidence="6 7" key="1">
    <citation type="submission" date="2024-03" db="EMBL/GenBank/DDBJ databases">
        <title>Novel species of the genus Variovorax.</title>
        <authorList>
            <person name="Liu Q."/>
            <person name="Xin Y.-H."/>
        </authorList>
    </citation>
    <scope>NUCLEOTIDE SEQUENCE [LARGE SCALE GENOMIC DNA]</scope>
    <source>
        <strain evidence="6 7">KACC 18900</strain>
    </source>
</reference>
<evidence type="ECO:0000259" key="5">
    <source>
        <dbReference type="PROSITE" id="PS50949"/>
    </source>
</evidence>
<evidence type="ECO:0000313" key="7">
    <source>
        <dbReference type="Proteomes" id="UP001385892"/>
    </source>
</evidence>
<name>A0ABU8WFY1_9BURK</name>
<dbReference type="Pfam" id="PF00392">
    <property type="entry name" value="GntR"/>
    <property type="match status" value="1"/>
</dbReference>
<dbReference type="Gene3D" id="1.10.10.10">
    <property type="entry name" value="Winged helix-like DNA-binding domain superfamily/Winged helix DNA-binding domain"/>
    <property type="match status" value="1"/>
</dbReference>
<evidence type="ECO:0000256" key="2">
    <source>
        <dbReference type="ARBA" id="ARBA00023125"/>
    </source>
</evidence>
<dbReference type="InterPro" id="IPR036388">
    <property type="entry name" value="WH-like_DNA-bd_sf"/>
</dbReference>
<evidence type="ECO:0000256" key="4">
    <source>
        <dbReference type="SAM" id="MobiDB-lite"/>
    </source>
</evidence>
<evidence type="ECO:0000256" key="1">
    <source>
        <dbReference type="ARBA" id="ARBA00023015"/>
    </source>
</evidence>
<dbReference type="SMART" id="SM00895">
    <property type="entry name" value="FCD"/>
    <property type="match status" value="1"/>
</dbReference>
<dbReference type="PRINTS" id="PR00035">
    <property type="entry name" value="HTHGNTR"/>
</dbReference>
<dbReference type="InterPro" id="IPR000524">
    <property type="entry name" value="Tscrpt_reg_HTH_GntR"/>
</dbReference>
<gene>
    <name evidence="6" type="ORF">WKW82_06400</name>
</gene>
<sequence>MSAAPGRPKQVRTPPRSSEDTSAPGAGASIAIVSPTVIAEQVVESILAQKLAPGERLGEQALATHFGVSRTMVREALMQLQARGFVEVQSKRGWFVVEPSVEEARDAFSARRIVESGILNHAGKPLQKVIRRLREHIADEQRAIDGADAATRAFLLADFHVCLAEQMGHRLLSDMLRDLTARTTLAATLFQSKHEATQSCAEHGEIVAALEAGNNALARTLMLRHIGNVEEALEVDQANAQPDASARLRTSLAPVARPRAAR</sequence>
<dbReference type="Pfam" id="PF07729">
    <property type="entry name" value="FCD"/>
    <property type="match status" value="1"/>
</dbReference>
<evidence type="ECO:0000256" key="3">
    <source>
        <dbReference type="ARBA" id="ARBA00023163"/>
    </source>
</evidence>
<keyword evidence="2" id="KW-0238">DNA-binding</keyword>
<evidence type="ECO:0000313" key="6">
    <source>
        <dbReference type="EMBL" id="MEJ8846269.1"/>
    </source>
</evidence>
<dbReference type="PROSITE" id="PS50949">
    <property type="entry name" value="HTH_GNTR"/>
    <property type="match status" value="1"/>
</dbReference>
<dbReference type="EMBL" id="JBBKZT010000002">
    <property type="protein sequence ID" value="MEJ8846269.1"/>
    <property type="molecule type" value="Genomic_DNA"/>
</dbReference>
<dbReference type="InterPro" id="IPR036390">
    <property type="entry name" value="WH_DNA-bd_sf"/>
</dbReference>
<feature type="region of interest" description="Disordered" evidence="4">
    <location>
        <begin position="240"/>
        <end position="262"/>
    </location>
</feature>